<accession>A0A918CI97</accession>
<proteinExistence type="predicted"/>
<dbReference type="RefSeq" id="WP_189939396.1">
    <property type="nucleotide sequence ID" value="NZ_BMSX01000010.1"/>
</dbReference>
<keyword evidence="2" id="KW-1185">Reference proteome</keyword>
<dbReference type="EMBL" id="BMSX01000010">
    <property type="protein sequence ID" value="GGR24118.1"/>
    <property type="molecule type" value="Genomic_DNA"/>
</dbReference>
<gene>
    <name evidence="1" type="ORF">GCM10010251_45240</name>
</gene>
<evidence type="ECO:0000313" key="2">
    <source>
        <dbReference type="Proteomes" id="UP000658320"/>
    </source>
</evidence>
<evidence type="ECO:0000313" key="1">
    <source>
        <dbReference type="EMBL" id="GGR24118.1"/>
    </source>
</evidence>
<dbReference type="Proteomes" id="UP000658320">
    <property type="component" value="Unassembled WGS sequence"/>
</dbReference>
<organism evidence="1 2">
    <name type="scientific">Streptomyces aurantiogriseus</name>
    <dbReference type="NCBI Taxonomy" id="66870"/>
    <lineage>
        <taxon>Bacteria</taxon>
        <taxon>Bacillati</taxon>
        <taxon>Actinomycetota</taxon>
        <taxon>Actinomycetes</taxon>
        <taxon>Kitasatosporales</taxon>
        <taxon>Streptomycetaceae</taxon>
        <taxon>Streptomyces</taxon>
    </lineage>
</organism>
<protein>
    <submittedName>
        <fullName evidence="1">Uncharacterized protein</fullName>
    </submittedName>
</protein>
<sequence>MSKTVWMTAKGDRYHAREDCRALVSGQQGSDVQGYEVQPVEQISEDEARLRGRIACLTCGSPI</sequence>
<reference evidence="1" key="2">
    <citation type="submission" date="2020-09" db="EMBL/GenBank/DDBJ databases">
        <authorList>
            <person name="Sun Q."/>
            <person name="Ohkuma M."/>
        </authorList>
    </citation>
    <scope>NUCLEOTIDE SEQUENCE</scope>
    <source>
        <strain evidence="1">JCM 4346</strain>
    </source>
</reference>
<name>A0A918CI97_9ACTN</name>
<dbReference type="AlphaFoldDB" id="A0A918CI97"/>
<reference evidence="1" key="1">
    <citation type="journal article" date="2014" name="Int. J. Syst. Evol. Microbiol.">
        <title>Complete genome sequence of Corynebacterium casei LMG S-19264T (=DSM 44701T), isolated from a smear-ripened cheese.</title>
        <authorList>
            <consortium name="US DOE Joint Genome Institute (JGI-PGF)"/>
            <person name="Walter F."/>
            <person name="Albersmeier A."/>
            <person name="Kalinowski J."/>
            <person name="Ruckert C."/>
        </authorList>
    </citation>
    <scope>NUCLEOTIDE SEQUENCE</scope>
    <source>
        <strain evidence="1">JCM 4346</strain>
    </source>
</reference>
<comment type="caution">
    <text evidence="1">The sequence shown here is derived from an EMBL/GenBank/DDBJ whole genome shotgun (WGS) entry which is preliminary data.</text>
</comment>